<dbReference type="InterPro" id="IPR036909">
    <property type="entry name" value="Cyt_c-like_dom_sf"/>
</dbReference>
<reference evidence="5" key="1">
    <citation type="journal article" date="2019" name="Int. J. Syst. Evol. Microbiol.">
        <title>The Global Catalogue of Microorganisms (GCM) 10K type strain sequencing project: providing services to taxonomists for standard genome sequencing and annotation.</title>
        <authorList>
            <consortium name="The Broad Institute Genomics Platform"/>
            <consortium name="The Broad Institute Genome Sequencing Center for Infectious Disease"/>
            <person name="Wu L."/>
            <person name="Ma J."/>
        </authorList>
    </citation>
    <scope>NUCLEOTIDE SEQUENCE [LARGE SCALE GENOMIC DNA]</scope>
    <source>
        <strain evidence="5">JCM 17759</strain>
    </source>
</reference>
<feature type="domain" description="Cytochrome C Planctomycete-type" evidence="3">
    <location>
        <begin position="53"/>
        <end position="112"/>
    </location>
</feature>
<dbReference type="PANTHER" id="PTHR35889">
    <property type="entry name" value="CYCLOINULO-OLIGOSACCHARIDE FRUCTANOTRANSFERASE-RELATED"/>
    <property type="match status" value="1"/>
</dbReference>
<dbReference type="SUPFAM" id="SSF46626">
    <property type="entry name" value="Cytochrome c"/>
    <property type="match status" value="1"/>
</dbReference>
<evidence type="ECO:0000259" key="1">
    <source>
        <dbReference type="Pfam" id="PF07583"/>
    </source>
</evidence>
<comment type="caution">
    <text evidence="4">The sequence shown here is derived from an EMBL/GenBank/DDBJ whole genome shotgun (WGS) entry which is preliminary data.</text>
</comment>
<gene>
    <name evidence="4" type="ORF">GCM10023156_27920</name>
</gene>
<feature type="domain" description="DUF1549" evidence="1">
    <location>
        <begin position="162"/>
        <end position="366"/>
    </location>
</feature>
<dbReference type="SUPFAM" id="SSF49785">
    <property type="entry name" value="Galactose-binding domain-like"/>
    <property type="match status" value="1"/>
</dbReference>
<dbReference type="InterPro" id="IPR011444">
    <property type="entry name" value="DUF1549"/>
</dbReference>
<evidence type="ECO:0008006" key="6">
    <source>
        <dbReference type="Google" id="ProtNLM"/>
    </source>
</evidence>
<name>A0ABP8MUS6_9BACT</name>
<dbReference type="Pfam" id="PF07583">
    <property type="entry name" value="PSCyt2"/>
    <property type="match status" value="1"/>
</dbReference>
<dbReference type="InterPro" id="IPR008979">
    <property type="entry name" value="Galactose-bd-like_sf"/>
</dbReference>
<evidence type="ECO:0000259" key="3">
    <source>
        <dbReference type="Pfam" id="PF07635"/>
    </source>
</evidence>
<organism evidence="4 5">
    <name type="scientific">Novipirellula rosea</name>
    <dbReference type="NCBI Taxonomy" id="1031540"/>
    <lineage>
        <taxon>Bacteria</taxon>
        <taxon>Pseudomonadati</taxon>
        <taxon>Planctomycetota</taxon>
        <taxon>Planctomycetia</taxon>
        <taxon>Pirellulales</taxon>
        <taxon>Pirellulaceae</taxon>
        <taxon>Novipirellula</taxon>
    </lineage>
</organism>
<evidence type="ECO:0000313" key="5">
    <source>
        <dbReference type="Proteomes" id="UP001500840"/>
    </source>
</evidence>
<dbReference type="InterPro" id="IPR022655">
    <property type="entry name" value="DUF1553"/>
</dbReference>
<proteinExistence type="predicted"/>
<keyword evidence="5" id="KW-1185">Reference proteome</keyword>
<accession>A0ABP8MUS6</accession>
<dbReference type="Gene3D" id="1.10.760.10">
    <property type="entry name" value="Cytochrome c-like domain"/>
    <property type="match status" value="1"/>
</dbReference>
<evidence type="ECO:0000313" key="4">
    <source>
        <dbReference type="EMBL" id="GAA4454846.1"/>
    </source>
</evidence>
<dbReference type="Pfam" id="PF07587">
    <property type="entry name" value="PSD1"/>
    <property type="match status" value="1"/>
</dbReference>
<dbReference type="EMBL" id="BAABGA010000035">
    <property type="protein sequence ID" value="GAA4454846.1"/>
    <property type="molecule type" value="Genomic_DNA"/>
</dbReference>
<dbReference type="Proteomes" id="UP001500840">
    <property type="component" value="Unassembled WGS sequence"/>
</dbReference>
<dbReference type="Gene3D" id="2.60.120.260">
    <property type="entry name" value="Galactose-binding domain-like"/>
    <property type="match status" value="1"/>
</dbReference>
<sequence>MLRLPQSMLLVFRRQRIDKAIVAFVLAQMLASSATIQAVDFVDKIEPILQSHCHDCHGPDEANGQLRLDRLANMLRGGNSGEPAIIPGDPDGSFLMKLIKHEEAGLEMPPDDALSADEIKLVAAWIAEGAKTPESYGPATEAVELEHWSFRPVKRPSSADTIDGFVHARLASEGLEPSPRADRRVLIRRLFLVMLGLPPTPEQVEAFVNDESEQAWRNLVNQVLASERYGERWASHWLDLVRFAETNGFETNRERPTAWRYRDWVIESLNDDKPYNEFVRQQIAGDALDAAIGTGFLVAGPMDLVKGQDPKLTQMQRQNELDDIINTCGTAFLGLTTGCARCHNHKFDPITQKDYYAMQAVFAGVQHGEAALPLSKEAQQRIVAIEQESMQLRERLAKYIPAHQEALIAIDDADADQTLTPRGTARYVNTPNSTWGDGQYTWWKNEPGKTVACYQTHVQGSYRVWLSWGAGFQSHSSDARYVLQTAARRKELARINQQKPADGSAEPAGQATWSGFYDAGVHELGPDDVIVLESGDEGAAITADMIVLQPVTNETIKQLPALRSRVTAKQNIESFAPREAKFVRFTIEATNAGEPCIDELEIFSGDQNVALASRGAKATSSGDFQHPKHKLLHINDGQYGNSRSWIASVRSGGWIQIELPELTRIDRIEWARDRNGEFADRVATKYRIECAREPGQWHLAASSADRLPHDDPSRSAAYVFTSFSENEARQGQAWLSRLDQIQTEKKQIEERPRAWIGLFSQPGATHRLYRGEPDAKREQVTPNAIDVFTSLDLDKNAPEQQRRLAFANWVTDEVNPLTARVIVNRLWQYQFGVGIVDTPSDFGLNGTPPSHPELLDWLAAELMENDWSLKHIHRLILNSATWQQSSRPTPGGVKIDANTRLLWRFPPRRLEAEAIRDSLLAASGKLDVENAGGPGFSGFEVELENVRHYHAKQEYGPADWRRMIYMTKVRQEKDHVFGAFDCPDASMVMPKRSRSTTPLQALNLLNSRFVMQQAEILARRIQAEAETVRNEIIRAWQLCFQRSPTEQEIADSEQFVQQQGMVQFTRAILNANEFVFIP</sequence>
<dbReference type="InterPro" id="IPR011429">
    <property type="entry name" value="Cyt_c_Planctomycete-type"/>
</dbReference>
<dbReference type="Pfam" id="PF07635">
    <property type="entry name" value="PSCyt1"/>
    <property type="match status" value="1"/>
</dbReference>
<protein>
    <recommendedName>
        <fullName evidence="6">Planctomycete cytochrome C</fullName>
    </recommendedName>
</protein>
<evidence type="ECO:0000259" key="2">
    <source>
        <dbReference type="Pfam" id="PF07587"/>
    </source>
</evidence>
<dbReference type="PANTHER" id="PTHR35889:SF3">
    <property type="entry name" value="F-BOX DOMAIN-CONTAINING PROTEIN"/>
    <property type="match status" value="1"/>
</dbReference>
<feature type="domain" description="DUF1553" evidence="2">
    <location>
        <begin position="802"/>
        <end position="1055"/>
    </location>
</feature>